<gene>
    <name evidence="4" type="ORF">FC18_GL002111</name>
</gene>
<organism evidence="4 5">
    <name type="scientific">Lacticaseibacillus sharpeae JCM 1186 = DSM 20505</name>
    <dbReference type="NCBI Taxonomy" id="1291052"/>
    <lineage>
        <taxon>Bacteria</taxon>
        <taxon>Bacillati</taxon>
        <taxon>Bacillota</taxon>
        <taxon>Bacilli</taxon>
        <taxon>Lactobacillales</taxon>
        <taxon>Lactobacillaceae</taxon>
        <taxon>Lacticaseibacillus</taxon>
    </lineage>
</organism>
<sequence length="541" mass="59057">MHFGDSVAPGTKHGASKSSRPAGFILLKNGIAIEKETLMAQIQIENLSYIIAGSILFTTDRLTAHTGDRVGIVGANGAGKTTLGRIVAGATTDFAGKLQVHGAVTLVPQVAPTRAKSGGQSVVARVREAMAANPEILILDEPSANLDEQHQEWLKQIIAAYKGLLLLISHDRTLLKTVATKIWAVRDQRFTEFGGSYDEYVADYEARQAAATITYRHEQQAIRDLELAARKRREKAAHVRKGSKAMSSRELKTSKEKRELNAAKLERSAHAMLERAVRDNQAEKPTHAGFIKVVGADLPPIAGKSVLRVAHFNLVRAGRELLHDVNFVIAPGDRVSLTGANGSGKTTLLTAIMARKSGIALGPSVRSGYFAQDMYTLDGSRTVEQTVAAATSLDMNRSRRLMGAFGLNARFYPRLVSALSGGEQVKLQLLTVLLGAHNFLILDEPTNYLDLPAIEALTKFLQGYPGTVMFVAHDQEFRQQVATRTLAIECQQLREPARVAQGVLPSDLPALQFKYDQMMLADDANPEELRELRTQIARAKR</sequence>
<proteinExistence type="predicted"/>
<evidence type="ECO:0000259" key="3">
    <source>
        <dbReference type="PROSITE" id="PS50893"/>
    </source>
</evidence>
<feature type="domain" description="ABC transporter" evidence="3">
    <location>
        <begin position="42"/>
        <end position="212"/>
    </location>
</feature>
<dbReference type="InterPro" id="IPR051309">
    <property type="entry name" value="ABCF_ATPase"/>
</dbReference>
<dbReference type="PANTHER" id="PTHR42855">
    <property type="entry name" value="ABC TRANSPORTER ATP-BINDING SUBUNIT"/>
    <property type="match status" value="1"/>
</dbReference>
<dbReference type="InterPro" id="IPR003439">
    <property type="entry name" value="ABC_transporter-like_ATP-bd"/>
</dbReference>
<protein>
    <submittedName>
        <fullName evidence="4">ABC transporter ATPase</fullName>
    </submittedName>
</protein>
<dbReference type="PANTHER" id="PTHR42855:SF2">
    <property type="entry name" value="DRUG RESISTANCE ABC TRANSPORTER,ATP-BINDING PROTEIN"/>
    <property type="match status" value="1"/>
</dbReference>
<comment type="caution">
    <text evidence="4">The sequence shown here is derived from an EMBL/GenBank/DDBJ whole genome shotgun (WGS) entry which is preliminary data.</text>
</comment>
<keyword evidence="2" id="KW-0067">ATP-binding</keyword>
<dbReference type="Pfam" id="PF00005">
    <property type="entry name" value="ABC_tran"/>
    <property type="match status" value="2"/>
</dbReference>
<dbReference type="AlphaFoldDB" id="A0A0R1ZK13"/>
<dbReference type="PROSITE" id="PS50893">
    <property type="entry name" value="ABC_TRANSPORTER_2"/>
    <property type="match status" value="2"/>
</dbReference>
<evidence type="ECO:0000313" key="4">
    <source>
        <dbReference type="EMBL" id="KRM54698.1"/>
    </source>
</evidence>
<dbReference type="CDD" id="cd03221">
    <property type="entry name" value="ABCF_EF-3"/>
    <property type="match status" value="2"/>
</dbReference>
<dbReference type="InterPro" id="IPR017871">
    <property type="entry name" value="ABC_transporter-like_CS"/>
</dbReference>
<dbReference type="PROSITE" id="PS00211">
    <property type="entry name" value="ABC_TRANSPORTER_1"/>
    <property type="match status" value="1"/>
</dbReference>
<dbReference type="InterPro" id="IPR027417">
    <property type="entry name" value="P-loop_NTPase"/>
</dbReference>
<dbReference type="GO" id="GO:0016887">
    <property type="term" value="F:ATP hydrolysis activity"/>
    <property type="evidence" value="ECO:0007669"/>
    <property type="project" value="InterPro"/>
</dbReference>
<dbReference type="SUPFAM" id="SSF52540">
    <property type="entry name" value="P-loop containing nucleoside triphosphate hydrolases"/>
    <property type="match status" value="2"/>
</dbReference>
<dbReference type="InterPro" id="IPR003593">
    <property type="entry name" value="AAA+_ATPase"/>
</dbReference>
<feature type="domain" description="ABC transporter" evidence="3">
    <location>
        <begin position="307"/>
        <end position="515"/>
    </location>
</feature>
<accession>A0A0R1ZK13</accession>
<keyword evidence="1" id="KW-0547">Nucleotide-binding</keyword>
<dbReference type="Gene3D" id="3.40.50.300">
    <property type="entry name" value="P-loop containing nucleotide triphosphate hydrolases"/>
    <property type="match status" value="3"/>
</dbReference>
<dbReference type="Proteomes" id="UP000051679">
    <property type="component" value="Unassembled WGS sequence"/>
</dbReference>
<dbReference type="STRING" id="1291052.FC18_GL002111"/>
<reference evidence="4 5" key="1">
    <citation type="journal article" date="2015" name="Genome Announc.">
        <title>Expanding the biotechnology potential of lactobacilli through comparative genomics of 213 strains and associated genera.</title>
        <authorList>
            <person name="Sun Z."/>
            <person name="Harris H.M."/>
            <person name="McCann A."/>
            <person name="Guo C."/>
            <person name="Argimon S."/>
            <person name="Zhang W."/>
            <person name="Yang X."/>
            <person name="Jeffery I.B."/>
            <person name="Cooney J.C."/>
            <person name="Kagawa T.F."/>
            <person name="Liu W."/>
            <person name="Song Y."/>
            <person name="Salvetti E."/>
            <person name="Wrobel A."/>
            <person name="Rasinkangas P."/>
            <person name="Parkhill J."/>
            <person name="Rea M.C."/>
            <person name="O'Sullivan O."/>
            <person name="Ritari J."/>
            <person name="Douillard F.P."/>
            <person name="Paul Ross R."/>
            <person name="Yang R."/>
            <person name="Briner A.E."/>
            <person name="Felis G.E."/>
            <person name="de Vos W.M."/>
            <person name="Barrangou R."/>
            <person name="Klaenhammer T.R."/>
            <person name="Caufield P.W."/>
            <person name="Cui Y."/>
            <person name="Zhang H."/>
            <person name="O'Toole P.W."/>
        </authorList>
    </citation>
    <scope>NUCLEOTIDE SEQUENCE [LARGE SCALE GENOMIC DNA]</scope>
    <source>
        <strain evidence="4 5">DSM 20505</strain>
    </source>
</reference>
<dbReference type="PATRIC" id="fig|1291052.5.peg.2174"/>
<dbReference type="GO" id="GO:0005524">
    <property type="term" value="F:ATP binding"/>
    <property type="evidence" value="ECO:0007669"/>
    <property type="project" value="UniProtKB-KW"/>
</dbReference>
<dbReference type="SMART" id="SM00382">
    <property type="entry name" value="AAA"/>
    <property type="match status" value="2"/>
</dbReference>
<dbReference type="EMBL" id="AYYO01000044">
    <property type="protein sequence ID" value="KRM54698.1"/>
    <property type="molecule type" value="Genomic_DNA"/>
</dbReference>
<evidence type="ECO:0000256" key="2">
    <source>
        <dbReference type="ARBA" id="ARBA00022840"/>
    </source>
</evidence>
<name>A0A0R1ZK13_9LACO</name>
<keyword evidence="5" id="KW-1185">Reference proteome</keyword>
<evidence type="ECO:0000313" key="5">
    <source>
        <dbReference type="Proteomes" id="UP000051679"/>
    </source>
</evidence>
<evidence type="ECO:0000256" key="1">
    <source>
        <dbReference type="ARBA" id="ARBA00022741"/>
    </source>
</evidence>